<keyword evidence="1" id="KW-0812">Transmembrane</keyword>
<dbReference type="SUPFAM" id="SSF53098">
    <property type="entry name" value="Ribonuclease H-like"/>
    <property type="match status" value="1"/>
</dbReference>
<keyword evidence="4" id="KW-1185">Reference proteome</keyword>
<evidence type="ECO:0000256" key="1">
    <source>
        <dbReference type="SAM" id="Phobius"/>
    </source>
</evidence>
<protein>
    <recommendedName>
        <fullName evidence="2">Transposase IS4-like domain-containing protein</fullName>
    </recommendedName>
</protein>
<dbReference type="Proteomes" id="UP000239724">
    <property type="component" value="Unassembled WGS sequence"/>
</dbReference>
<feature type="transmembrane region" description="Helical" evidence="1">
    <location>
        <begin position="303"/>
        <end position="326"/>
    </location>
</feature>
<name>A0A2S6N525_RHOGL</name>
<dbReference type="OrthoDB" id="58819at2"/>
<dbReference type="Pfam" id="PF01609">
    <property type="entry name" value="DDE_Tnp_1"/>
    <property type="match status" value="1"/>
</dbReference>
<dbReference type="AlphaFoldDB" id="A0A2S6N525"/>
<accession>A0A2S6N525</accession>
<dbReference type="InterPro" id="IPR047658">
    <property type="entry name" value="IS4-like_transpos"/>
</dbReference>
<dbReference type="RefSeq" id="WP_104520704.1">
    <property type="nucleotide sequence ID" value="NZ_NHRY01000221.1"/>
</dbReference>
<feature type="domain" description="Transposase IS4-like" evidence="2">
    <location>
        <begin position="143"/>
        <end position="313"/>
    </location>
</feature>
<reference evidence="3 4" key="1">
    <citation type="journal article" date="2018" name="Arch. Microbiol.">
        <title>New insights into the metabolic potential of the phototrophic purple bacterium Rhodopila globiformis DSM 161(T) from its draft genome sequence and evidence for a vanadium-dependent nitrogenase.</title>
        <authorList>
            <person name="Imhoff J.F."/>
            <person name="Rahn T."/>
            <person name="Kunzel S."/>
            <person name="Neulinger S.C."/>
        </authorList>
    </citation>
    <scope>NUCLEOTIDE SEQUENCE [LARGE SCALE GENOMIC DNA]</scope>
    <source>
        <strain evidence="3 4">DSM 161</strain>
    </source>
</reference>
<evidence type="ECO:0000313" key="4">
    <source>
        <dbReference type="Proteomes" id="UP000239724"/>
    </source>
</evidence>
<gene>
    <name evidence="3" type="ORF">CCS01_20605</name>
</gene>
<organism evidence="3 4">
    <name type="scientific">Rhodopila globiformis</name>
    <name type="common">Rhodopseudomonas globiformis</name>
    <dbReference type="NCBI Taxonomy" id="1071"/>
    <lineage>
        <taxon>Bacteria</taxon>
        <taxon>Pseudomonadati</taxon>
        <taxon>Pseudomonadota</taxon>
        <taxon>Alphaproteobacteria</taxon>
        <taxon>Acetobacterales</taxon>
        <taxon>Acetobacteraceae</taxon>
        <taxon>Rhodopila</taxon>
    </lineage>
</organism>
<evidence type="ECO:0000313" key="3">
    <source>
        <dbReference type="EMBL" id="PPQ29698.1"/>
    </source>
</evidence>
<dbReference type="PANTHER" id="PTHR35404">
    <property type="entry name" value="TRANSPOSASE OF TN10"/>
    <property type="match status" value="1"/>
</dbReference>
<dbReference type="InterPro" id="IPR002559">
    <property type="entry name" value="Transposase_11"/>
</dbReference>
<dbReference type="EMBL" id="NHRY01000221">
    <property type="protein sequence ID" value="PPQ29698.1"/>
    <property type="molecule type" value="Genomic_DNA"/>
</dbReference>
<dbReference type="GO" id="GO:0006313">
    <property type="term" value="P:DNA transposition"/>
    <property type="evidence" value="ECO:0007669"/>
    <property type="project" value="InterPro"/>
</dbReference>
<dbReference type="InterPro" id="IPR012337">
    <property type="entry name" value="RNaseH-like_sf"/>
</dbReference>
<dbReference type="GO" id="GO:0004803">
    <property type="term" value="F:transposase activity"/>
    <property type="evidence" value="ECO:0007669"/>
    <property type="project" value="InterPro"/>
</dbReference>
<comment type="caution">
    <text evidence="3">The sequence shown here is derived from an EMBL/GenBank/DDBJ whole genome shotgun (WGS) entry which is preliminary data.</text>
</comment>
<keyword evidence="1" id="KW-0472">Membrane</keyword>
<proteinExistence type="predicted"/>
<evidence type="ECO:0000259" key="2">
    <source>
        <dbReference type="Pfam" id="PF01609"/>
    </source>
</evidence>
<sequence>MTLTHHVSFDEVRQVLGSVLGPDLHAKRIDSLCDATLGVLRSGSLAVAAIGHGLAAARGCLTKHAIKQVDRLLSNPGIKIDDIQALWVPYVVGARTAIAVAMDWTDFDADNHATLMLSLITEHGRATPLLWLTVDKKTLKDRRNSYEDRLLMRLAEILPPHVKVRIIADRGFGDHKLYRLLTEQLHFDYVIRFRGNITVTAADGETRTAAAWVRPDGRARTLRGATVTAEGYEVGTVVCVREKDMKQSWCLAASSTDETARDLTWFYGSRWGIEPQFRDTKDLRFGMGMGAMRVNSPERRDRLWLLNAFAVVLLTLLGAAGEALGYDRHLKSNTAKHRTHSLFRQGCMLYDLIPNMPESRLRPLMETFTAMLDAQPLFSKVFGAI</sequence>
<dbReference type="GO" id="GO:0003677">
    <property type="term" value="F:DNA binding"/>
    <property type="evidence" value="ECO:0007669"/>
    <property type="project" value="InterPro"/>
</dbReference>
<keyword evidence="1" id="KW-1133">Transmembrane helix</keyword>
<dbReference type="NCBIfam" id="NF033591">
    <property type="entry name" value="transpos_IS4_2"/>
    <property type="match status" value="1"/>
</dbReference>
<dbReference type="PANTHER" id="PTHR35404:SF8">
    <property type="entry name" value="TRANSPOSASE OF TN10"/>
    <property type="match status" value="1"/>
</dbReference>